<gene>
    <name evidence="1" type="ORF">CCACVL1_03487</name>
</gene>
<comment type="caution">
    <text evidence="1">The sequence shown here is derived from an EMBL/GenBank/DDBJ whole genome shotgun (WGS) entry which is preliminary data.</text>
</comment>
<keyword evidence="2" id="KW-1185">Reference proteome</keyword>
<proteinExistence type="predicted"/>
<name>A0A1R3JZ10_COCAP</name>
<evidence type="ECO:0000313" key="2">
    <source>
        <dbReference type="Proteomes" id="UP000188268"/>
    </source>
</evidence>
<organism evidence="1 2">
    <name type="scientific">Corchorus capsularis</name>
    <name type="common">Jute</name>
    <dbReference type="NCBI Taxonomy" id="210143"/>
    <lineage>
        <taxon>Eukaryota</taxon>
        <taxon>Viridiplantae</taxon>
        <taxon>Streptophyta</taxon>
        <taxon>Embryophyta</taxon>
        <taxon>Tracheophyta</taxon>
        <taxon>Spermatophyta</taxon>
        <taxon>Magnoliopsida</taxon>
        <taxon>eudicotyledons</taxon>
        <taxon>Gunneridae</taxon>
        <taxon>Pentapetalae</taxon>
        <taxon>rosids</taxon>
        <taxon>malvids</taxon>
        <taxon>Malvales</taxon>
        <taxon>Malvaceae</taxon>
        <taxon>Grewioideae</taxon>
        <taxon>Apeibeae</taxon>
        <taxon>Corchorus</taxon>
    </lineage>
</organism>
<reference evidence="1 2" key="1">
    <citation type="submission" date="2013-09" db="EMBL/GenBank/DDBJ databases">
        <title>Corchorus capsularis genome sequencing.</title>
        <authorList>
            <person name="Alam M."/>
            <person name="Haque M.S."/>
            <person name="Islam M.S."/>
            <person name="Emdad E.M."/>
            <person name="Islam M.M."/>
            <person name="Ahmed B."/>
            <person name="Halim A."/>
            <person name="Hossen Q.M.M."/>
            <person name="Hossain M.Z."/>
            <person name="Ahmed R."/>
            <person name="Khan M.M."/>
            <person name="Islam R."/>
            <person name="Rashid M.M."/>
            <person name="Khan S.A."/>
            <person name="Rahman M.S."/>
            <person name="Alam M."/>
        </authorList>
    </citation>
    <scope>NUCLEOTIDE SEQUENCE [LARGE SCALE GENOMIC DNA]</scope>
    <source>
        <strain evidence="2">cv. CVL-1</strain>
        <tissue evidence="1">Whole seedling</tissue>
    </source>
</reference>
<dbReference type="Gramene" id="OMP00036">
    <property type="protein sequence ID" value="OMP00036"/>
    <property type="gene ID" value="CCACVL1_03487"/>
</dbReference>
<dbReference type="EMBL" id="AWWV01006716">
    <property type="protein sequence ID" value="OMP00036.1"/>
    <property type="molecule type" value="Genomic_DNA"/>
</dbReference>
<evidence type="ECO:0000313" key="1">
    <source>
        <dbReference type="EMBL" id="OMP00036.1"/>
    </source>
</evidence>
<protein>
    <submittedName>
        <fullName evidence="1">Uncharacterized protein</fullName>
    </submittedName>
</protein>
<dbReference type="AlphaFoldDB" id="A0A1R3JZ10"/>
<accession>A0A1R3JZ10</accession>
<sequence length="33" mass="3559">MSIPLGSFRQQKCTSEGIFKKIVDAMIGIGGMD</sequence>
<dbReference type="Proteomes" id="UP000188268">
    <property type="component" value="Unassembled WGS sequence"/>
</dbReference>